<protein>
    <submittedName>
        <fullName evidence="2">Uncharacterized protein</fullName>
    </submittedName>
</protein>
<feature type="region of interest" description="Disordered" evidence="1">
    <location>
        <begin position="190"/>
        <end position="220"/>
    </location>
</feature>
<feature type="region of interest" description="Disordered" evidence="1">
    <location>
        <begin position="563"/>
        <end position="738"/>
    </location>
</feature>
<dbReference type="OrthoDB" id="550298at2759"/>
<dbReference type="AlphaFoldDB" id="A0A150FYR5"/>
<dbReference type="EMBL" id="LSYV01000120">
    <property type="protein sequence ID" value="KXZ42751.1"/>
    <property type="molecule type" value="Genomic_DNA"/>
</dbReference>
<evidence type="ECO:0000313" key="2">
    <source>
        <dbReference type="EMBL" id="KXZ42751.1"/>
    </source>
</evidence>
<feature type="compositionally biased region" description="Low complexity" evidence="1">
    <location>
        <begin position="672"/>
        <end position="693"/>
    </location>
</feature>
<gene>
    <name evidence="2" type="ORF">GPECTOR_120g418</name>
</gene>
<keyword evidence="3" id="KW-1185">Reference proteome</keyword>
<feature type="compositionally biased region" description="Low complexity" evidence="1">
    <location>
        <begin position="491"/>
        <end position="507"/>
    </location>
</feature>
<feature type="compositionally biased region" description="Basic and acidic residues" evidence="1">
    <location>
        <begin position="406"/>
        <end position="417"/>
    </location>
</feature>
<accession>A0A150FYR5</accession>
<evidence type="ECO:0000256" key="1">
    <source>
        <dbReference type="SAM" id="MobiDB-lite"/>
    </source>
</evidence>
<proteinExistence type="predicted"/>
<organism evidence="2 3">
    <name type="scientific">Gonium pectorale</name>
    <name type="common">Green alga</name>
    <dbReference type="NCBI Taxonomy" id="33097"/>
    <lineage>
        <taxon>Eukaryota</taxon>
        <taxon>Viridiplantae</taxon>
        <taxon>Chlorophyta</taxon>
        <taxon>core chlorophytes</taxon>
        <taxon>Chlorophyceae</taxon>
        <taxon>CS clade</taxon>
        <taxon>Chlamydomonadales</taxon>
        <taxon>Volvocaceae</taxon>
        <taxon>Gonium</taxon>
    </lineage>
</organism>
<feature type="compositionally biased region" description="Basic residues" evidence="1">
    <location>
        <begin position="395"/>
        <end position="404"/>
    </location>
</feature>
<reference evidence="3" key="1">
    <citation type="journal article" date="2016" name="Nat. Commun.">
        <title>The Gonium pectorale genome demonstrates co-option of cell cycle regulation during the evolution of multicellularity.</title>
        <authorList>
            <person name="Hanschen E.R."/>
            <person name="Marriage T.N."/>
            <person name="Ferris P.J."/>
            <person name="Hamaji T."/>
            <person name="Toyoda A."/>
            <person name="Fujiyama A."/>
            <person name="Neme R."/>
            <person name="Noguchi H."/>
            <person name="Minakuchi Y."/>
            <person name="Suzuki M."/>
            <person name="Kawai-Toyooka H."/>
            <person name="Smith D.R."/>
            <person name="Sparks H."/>
            <person name="Anderson J."/>
            <person name="Bakaric R."/>
            <person name="Luria V."/>
            <person name="Karger A."/>
            <person name="Kirschner M.W."/>
            <person name="Durand P.M."/>
            <person name="Michod R.E."/>
            <person name="Nozaki H."/>
            <person name="Olson B.J."/>
        </authorList>
    </citation>
    <scope>NUCLEOTIDE SEQUENCE [LARGE SCALE GENOMIC DNA]</scope>
    <source>
        <strain evidence="3">NIES-2863</strain>
    </source>
</reference>
<name>A0A150FYR5_GONPE</name>
<feature type="compositionally biased region" description="Basic residues" evidence="1">
    <location>
        <begin position="567"/>
        <end position="581"/>
    </location>
</feature>
<feature type="region of interest" description="Disordered" evidence="1">
    <location>
        <begin position="235"/>
        <end position="280"/>
    </location>
</feature>
<sequence length="1134" mass="117741">MAAEGPAKKRQRVQDGERASALHALLEEFGVERRRNMDKSNSEDSNDLTPNLVSVVKSMPPLWLTCGDADKKARVIGGQDSQPRNIDVLCSCDWCLGCSEAEPSPGGSPTRAFRGRVFNLPQWIEHCTNHRIAEPDTEEQEARCRELLLGALTVSTSEGGAQPSKPETLLTYLYRLRRKERDIAAAAAAAVGGQEPETSRGTAAAISNGGQGSEQAGDRKSPLAGLRVFVFYHEEGGEGDDGPPPGHWYGGKVLRERKKAPTLRRQAGERSGRGSVPDDEAVLAKLKGKRRKRLQQQLLKFSDAGEQGTGRLAPVLHTEATAPALGFARHSPRQPEPLHLGQAAPGVGDTERSAPEPGTSQGQTGTGVGNEQPPAGQPAGDEEGQPGGLQPEQARRKRLKRLKRAYSVEEQQRHRDGTAAPIPAGSQPGYKDQGPPDMFDLTASPQSTGAAGQPASMASTEPPGAQAVAEAQVGKDVRPAKRPRSMPAARASGPGPLPEAAPAAADAADVEQRPANSRPARLAAGSEEPSELNTVELALQLAERSEARRVELLDKRERLREAARGIATRRKKKKPKRHLARGRSAEGPSASNGDGIADGLLCDTGNAHGTGKAEPVLATPPDDGAKGTGVACAAAHNSPQAQADGSADQPAEEEDGAFGTPASQFGVCDDPGSGAEVGRAGAAAGYRAPAGTGSLQGPTQACTGRPDADSEAARAGSPDGPDQPLGVDPTNESAHPQCADAGAGAAVGITGLGLILPRLALPGELGAVDEPLSAEALQEVLDAALAANLMGDPADEGWQGQSGGCADGDGDAGAIAGLNGRHGAGASQLGDSAVAAATAAAGEEEDPRSRVLRTCPLLLLDFGLLPELMPLLQTLPAQDLEAAAVVALLSQPWHKGVVLAGAGAAEAQHALVPAHLQEVWDEVLAAHREWLREVEAAAADDEAEAAGTAVAGGSSMLQIRVLGWMASGWAPGGGRNYIMRYEYEGVRLESTFVVQHDQERELPTALGQQRELDQGTVAAAAAAALRAYGVTLPPAVELAISADAITPSLISSLMSMLLHHQTAAGGAAAAQQALLHQLAAQAGALQRQLASAQGSQREALMQARQNVLAAMAALQQQVRIQIQAHRLQPPRQES</sequence>
<feature type="region of interest" description="Disordered" evidence="1">
    <location>
        <begin position="328"/>
        <end position="532"/>
    </location>
</feature>
<dbReference type="Proteomes" id="UP000075714">
    <property type="component" value="Unassembled WGS sequence"/>
</dbReference>
<comment type="caution">
    <text evidence="2">The sequence shown here is derived from an EMBL/GenBank/DDBJ whole genome shotgun (WGS) entry which is preliminary data.</text>
</comment>
<evidence type="ECO:0000313" key="3">
    <source>
        <dbReference type="Proteomes" id="UP000075714"/>
    </source>
</evidence>